<gene>
    <name evidence="1" type="ORF">Y1Q_0015800</name>
</gene>
<comment type="caution">
    <text evidence="1">The sequence shown here is derived from an EMBL/GenBank/DDBJ whole genome shotgun (WGS) entry which is preliminary data.</text>
</comment>
<accession>A0A151N0V7</accession>
<organism evidence="1 2">
    <name type="scientific">Alligator mississippiensis</name>
    <name type="common">American alligator</name>
    <dbReference type="NCBI Taxonomy" id="8496"/>
    <lineage>
        <taxon>Eukaryota</taxon>
        <taxon>Metazoa</taxon>
        <taxon>Chordata</taxon>
        <taxon>Craniata</taxon>
        <taxon>Vertebrata</taxon>
        <taxon>Euteleostomi</taxon>
        <taxon>Archelosauria</taxon>
        <taxon>Archosauria</taxon>
        <taxon>Crocodylia</taxon>
        <taxon>Alligatoridae</taxon>
        <taxon>Alligatorinae</taxon>
        <taxon>Alligator</taxon>
    </lineage>
</organism>
<keyword evidence="2" id="KW-1185">Reference proteome</keyword>
<evidence type="ECO:0000313" key="1">
    <source>
        <dbReference type="EMBL" id="KYO30378.1"/>
    </source>
</evidence>
<dbReference type="AlphaFoldDB" id="A0A151N0V7"/>
<evidence type="ECO:0000313" key="2">
    <source>
        <dbReference type="Proteomes" id="UP000050525"/>
    </source>
</evidence>
<proteinExistence type="predicted"/>
<dbReference type="Proteomes" id="UP000050525">
    <property type="component" value="Unassembled WGS sequence"/>
</dbReference>
<dbReference type="EMBL" id="AKHW03004226">
    <property type="protein sequence ID" value="KYO30378.1"/>
    <property type="molecule type" value="Genomic_DNA"/>
</dbReference>
<sequence length="172" mass="20413">MAVYHQLKAQVQQCMRDTKNNWWVKKAHVIQGYADHHDMCNFFRATKTIYRPCSIGYKALQSQNDSWLLKDEDSIRLCWKEHFKLFFNWESTISEETLQAVQQCRVVDFFGDPPTIRHLKWAIQQMKTNKACGPDGIPAEVYHADGFWLTSQLHQIVLYLWDEEDISRISRM</sequence>
<name>A0A151N0V7_ALLMI</name>
<evidence type="ECO:0008006" key="3">
    <source>
        <dbReference type="Google" id="ProtNLM"/>
    </source>
</evidence>
<protein>
    <recommendedName>
        <fullName evidence="3">Reverse transcriptase domain-containing protein</fullName>
    </recommendedName>
</protein>
<reference evidence="1 2" key="1">
    <citation type="journal article" date="2012" name="Genome Biol.">
        <title>Sequencing three crocodilian genomes to illuminate the evolution of archosaurs and amniotes.</title>
        <authorList>
            <person name="St John J.A."/>
            <person name="Braun E.L."/>
            <person name="Isberg S.R."/>
            <person name="Miles L.G."/>
            <person name="Chong A.Y."/>
            <person name="Gongora J."/>
            <person name="Dalzell P."/>
            <person name="Moran C."/>
            <person name="Bed'hom B."/>
            <person name="Abzhanov A."/>
            <person name="Burgess S.C."/>
            <person name="Cooksey A.M."/>
            <person name="Castoe T.A."/>
            <person name="Crawford N.G."/>
            <person name="Densmore L.D."/>
            <person name="Drew J.C."/>
            <person name="Edwards S.V."/>
            <person name="Faircloth B.C."/>
            <person name="Fujita M.K."/>
            <person name="Greenwold M.J."/>
            <person name="Hoffmann F.G."/>
            <person name="Howard J.M."/>
            <person name="Iguchi T."/>
            <person name="Janes D.E."/>
            <person name="Khan S.Y."/>
            <person name="Kohno S."/>
            <person name="de Koning A.J."/>
            <person name="Lance S.L."/>
            <person name="McCarthy F.M."/>
            <person name="McCormack J.E."/>
            <person name="Merchant M.E."/>
            <person name="Peterson D.G."/>
            <person name="Pollock D.D."/>
            <person name="Pourmand N."/>
            <person name="Raney B.J."/>
            <person name="Roessler K.A."/>
            <person name="Sanford J.R."/>
            <person name="Sawyer R.H."/>
            <person name="Schmidt C.J."/>
            <person name="Triplett E.W."/>
            <person name="Tuberville T.D."/>
            <person name="Venegas-Anaya M."/>
            <person name="Howard J.T."/>
            <person name="Jarvis E.D."/>
            <person name="Guillette L.J.Jr."/>
            <person name="Glenn T.C."/>
            <person name="Green R.E."/>
            <person name="Ray D.A."/>
        </authorList>
    </citation>
    <scope>NUCLEOTIDE SEQUENCE [LARGE SCALE GENOMIC DNA]</scope>
    <source>
        <strain evidence="1">KSC_2009_1</strain>
    </source>
</reference>